<dbReference type="SUPFAM" id="SSF52540">
    <property type="entry name" value="P-loop containing nucleoside triphosphate hydrolases"/>
    <property type="match status" value="1"/>
</dbReference>
<dbReference type="Pfam" id="PF00225">
    <property type="entry name" value="Kinesin"/>
    <property type="match status" value="1"/>
</dbReference>
<organism evidence="3 4">
    <name type="scientific">Thalictrum thalictroides</name>
    <name type="common">Rue-anemone</name>
    <name type="synonym">Anemone thalictroides</name>
    <dbReference type="NCBI Taxonomy" id="46969"/>
    <lineage>
        <taxon>Eukaryota</taxon>
        <taxon>Viridiplantae</taxon>
        <taxon>Streptophyta</taxon>
        <taxon>Embryophyta</taxon>
        <taxon>Tracheophyta</taxon>
        <taxon>Spermatophyta</taxon>
        <taxon>Magnoliopsida</taxon>
        <taxon>Ranunculales</taxon>
        <taxon>Ranunculaceae</taxon>
        <taxon>Thalictroideae</taxon>
        <taxon>Thalictrum</taxon>
    </lineage>
</organism>
<dbReference type="AlphaFoldDB" id="A0A7J6WN50"/>
<evidence type="ECO:0000256" key="1">
    <source>
        <dbReference type="ARBA" id="ARBA00023175"/>
    </source>
</evidence>
<evidence type="ECO:0000259" key="2">
    <source>
        <dbReference type="Pfam" id="PF00225"/>
    </source>
</evidence>
<proteinExistence type="predicted"/>
<dbReference type="OrthoDB" id="3176171at2759"/>
<dbReference type="Proteomes" id="UP000554482">
    <property type="component" value="Unassembled WGS sequence"/>
</dbReference>
<dbReference type="GO" id="GO:0005524">
    <property type="term" value="F:ATP binding"/>
    <property type="evidence" value="ECO:0007669"/>
    <property type="project" value="InterPro"/>
</dbReference>
<reference evidence="3 4" key="1">
    <citation type="submission" date="2020-06" db="EMBL/GenBank/DDBJ databases">
        <title>Transcriptomic and genomic resources for Thalictrum thalictroides and T. hernandezii: Facilitating candidate gene discovery in an emerging model plant lineage.</title>
        <authorList>
            <person name="Arias T."/>
            <person name="Riano-Pachon D.M."/>
            <person name="Di Stilio V.S."/>
        </authorList>
    </citation>
    <scope>NUCLEOTIDE SEQUENCE [LARGE SCALE GENOMIC DNA]</scope>
    <source>
        <strain evidence="4">cv. WT478/WT964</strain>
        <tissue evidence="3">Leaves</tissue>
    </source>
</reference>
<sequence length="79" mass="8778">MSNVVYEGLRLQEIAKINNGKSRMSYRESKLTWILQDNLGGTSHSLMVACPDRNSVNTVSLAACSRQFCNGCTLKIVVR</sequence>
<dbReference type="InterPro" id="IPR001752">
    <property type="entry name" value="Kinesin_motor_dom"/>
</dbReference>
<dbReference type="GO" id="GO:0007018">
    <property type="term" value="P:microtubule-based movement"/>
    <property type="evidence" value="ECO:0007669"/>
    <property type="project" value="InterPro"/>
</dbReference>
<keyword evidence="4" id="KW-1185">Reference proteome</keyword>
<dbReference type="GO" id="GO:0003777">
    <property type="term" value="F:microtubule motor activity"/>
    <property type="evidence" value="ECO:0007669"/>
    <property type="project" value="InterPro"/>
</dbReference>
<dbReference type="InterPro" id="IPR027417">
    <property type="entry name" value="P-loop_NTPase"/>
</dbReference>
<protein>
    <recommendedName>
        <fullName evidence="2">Kinesin motor domain-containing protein</fullName>
    </recommendedName>
</protein>
<accession>A0A7J6WN50</accession>
<comment type="caution">
    <text evidence="3">The sequence shown here is derived from an EMBL/GenBank/DDBJ whole genome shotgun (WGS) entry which is preliminary data.</text>
</comment>
<keyword evidence="1" id="KW-0505">Motor protein</keyword>
<dbReference type="GO" id="GO:0008017">
    <property type="term" value="F:microtubule binding"/>
    <property type="evidence" value="ECO:0007669"/>
    <property type="project" value="InterPro"/>
</dbReference>
<evidence type="ECO:0000313" key="3">
    <source>
        <dbReference type="EMBL" id="KAF5198814.1"/>
    </source>
</evidence>
<dbReference type="EMBL" id="JABWDY010012795">
    <property type="protein sequence ID" value="KAF5198814.1"/>
    <property type="molecule type" value="Genomic_DNA"/>
</dbReference>
<name>A0A7J6WN50_THATH</name>
<gene>
    <name evidence="3" type="ORF">FRX31_011599</name>
</gene>
<feature type="domain" description="Kinesin motor" evidence="2">
    <location>
        <begin position="14"/>
        <end position="52"/>
    </location>
</feature>
<dbReference type="Gene3D" id="1.20.58.1980">
    <property type="match status" value="1"/>
</dbReference>
<evidence type="ECO:0000313" key="4">
    <source>
        <dbReference type="Proteomes" id="UP000554482"/>
    </source>
</evidence>